<comment type="caution">
    <text evidence="2">The sequence shown here is derived from an EMBL/GenBank/DDBJ whole genome shotgun (WGS) entry which is preliminary data.</text>
</comment>
<keyword evidence="1" id="KW-0812">Transmembrane</keyword>
<keyword evidence="3" id="KW-1185">Reference proteome</keyword>
<sequence length="226" mass="24913">MTSPLIVLVASAIIVGLVGSLFILLAIGVDAWQEFTFDSSVFSAYTSNTTGTIYVTLPTQSNWYITFREFSENVWKTTYLYSEYGGAWRLCDTMSDAARSELASVYQYKAKCYNFDYRTSAASCFIVSIIDLVAAAFVGVIALTYKQVAACMVTGVLYCMAVFGLAIFHTKNYYEKELCHGLIELPALACSARNVTISWAVPCAWVGVVISAVASVLWLFLTRALR</sequence>
<feature type="transmembrane region" description="Helical" evidence="1">
    <location>
        <begin position="148"/>
        <end position="168"/>
    </location>
</feature>
<feature type="transmembrane region" description="Helical" evidence="1">
    <location>
        <begin position="7"/>
        <end position="29"/>
    </location>
</feature>
<accession>A0ABQ9FPC6</accession>
<feature type="transmembrane region" description="Helical" evidence="1">
    <location>
        <begin position="199"/>
        <end position="221"/>
    </location>
</feature>
<organism evidence="2 3">
    <name type="scientific">Tegillarca granosa</name>
    <name type="common">Malaysian cockle</name>
    <name type="synonym">Anadara granosa</name>
    <dbReference type="NCBI Taxonomy" id="220873"/>
    <lineage>
        <taxon>Eukaryota</taxon>
        <taxon>Metazoa</taxon>
        <taxon>Spiralia</taxon>
        <taxon>Lophotrochozoa</taxon>
        <taxon>Mollusca</taxon>
        <taxon>Bivalvia</taxon>
        <taxon>Autobranchia</taxon>
        <taxon>Pteriomorphia</taxon>
        <taxon>Arcoida</taxon>
        <taxon>Arcoidea</taxon>
        <taxon>Arcidae</taxon>
        <taxon>Tegillarca</taxon>
    </lineage>
</organism>
<gene>
    <name evidence="2" type="ORF">KUTeg_003102</name>
</gene>
<evidence type="ECO:0000313" key="3">
    <source>
        <dbReference type="Proteomes" id="UP001217089"/>
    </source>
</evidence>
<dbReference type="Proteomes" id="UP001217089">
    <property type="component" value="Unassembled WGS sequence"/>
</dbReference>
<keyword evidence="1" id="KW-0472">Membrane</keyword>
<feature type="transmembrane region" description="Helical" evidence="1">
    <location>
        <begin position="120"/>
        <end position="141"/>
    </location>
</feature>
<evidence type="ECO:0008006" key="4">
    <source>
        <dbReference type="Google" id="ProtNLM"/>
    </source>
</evidence>
<proteinExistence type="predicted"/>
<feature type="non-terminal residue" evidence="2">
    <location>
        <position position="226"/>
    </location>
</feature>
<dbReference type="EMBL" id="JARBDR010000214">
    <property type="protein sequence ID" value="KAJ8318011.1"/>
    <property type="molecule type" value="Genomic_DNA"/>
</dbReference>
<dbReference type="Gene3D" id="1.20.140.150">
    <property type="match status" value="1"/>
</dbReference>
<name>A0ABQ9FPC6_TEGGR</name>
<protein>
    <recommendedName>
        <fullName evidence="4">Claudin</fullName>
    </recommendedName>
</protein>
<keyword evidence="1" id="KW-1133">Transmembrane helix</keyword>
<reference evidence="2 3" key="1">
    <citation type="submission" date="2022-12" db="EMBL/GenBank/DDBJ databases">
        <title>Chromosome-level genome of Tegillarca granosa.</title>
        <authorList>
            <person name="Kim J."/>
        </authorList>
    </citation>
    <scope>NUCLEOTIDE SEQUENCE [LARGE SCALE GENOMIC DNA]</scope>
    <source>
        <strain evidence="2">Teg-2019</strain>
        <tissue evidence="2">Adductor muscle</tissue>
    </source>
</reference>
<evidence type="ECO:0000313" key="2">
    <source>
        <dbReference type="EMBL" id="KAJ8318011.1"/>
    </source>
</evidence>
<evidence type="ECO:0000256" key="1">
    <source>
        <dbReference type="SAM" id="Phobius"/>
    </source>
</evidence>